<dbReference type="InterPro" id="IPR013216">
    <property type="entry name" value="Methyltransf_11"/>
</dbReference>
<name>A0AAX6N0B6_9PEZI</name>
<feature type="domain" description="Methyltransferase type 11" evidence="1">
    <location>
        <begin position="64"/>
        <end position="173"/>
    </location>
</feature>
<dbReference type="GO" id="GO:0008757">
    <property type="term" value="F:S-adenosylmethionine-dependent methyltransferase activity"/>
    <property type="evidence" value="ECO:0007669"/>
    <property type="project" value="InterPro"/>
</dbReference>
<evidence type="ECO:0000313" key="2">
    <source>
        <dbReference type="EMBL" id="KAK6958305.1"/>
    </source>
</evidence>
<dbReference type="CDD" id="cd02440">
    <property type="entry name" value="AdoMet_MTases"/>
    <property type="match status" value="1"/>
</dbReference>
<evidence type="ECO:0000313" key="3">
    <source>
        <dbReference type="Proteomes" id="UP001369815"/>
    </source>
</evidence>
<dbReference type="Pfam" id="PF08241">
    <property type="entry name" value="Methyltransf_11"/>
    <property type="match status" value="1"/>
</dbReference>
<reference evidence="2 3" key="1">
    <citation type="journal article" date="2024" name="Front Chem Biol">
        <title>Unveiling the potential of Daldinia eschscholtzii MFLUCC 19-0629 through bioactivity and bioinformatics studies for enhanced sustainable agriculture production.</title>
        <authorList>
            <person name="Brooks S."/>
            <person name="Weaver J.A."/>
            <person name="Klomchit A."/>
            <person name="Alharthi S.A."/>
            <person name="Onlamun T."/>
            <person name="Nurani R."/>
            <person name="Vong T.K."/>
            <person name="Alberti F."/>
            <person name="Greco C."/>
        </authorList>
    </citation>
    <scope>NUCLEOTIDE SEQUENCE [LARGE SCALE GENOMIC DNA]</scope>
    <source>
        <strain evidence="2">MFLUCC 19-0629</strain>
    </source>
</reference>
<dbReference type="AlphaFoldDB" id="A0AAX6N0B6"/>
<dbReference type="PANTHER" id="PTHR43861">
    <property type="entry name" value="TRANS-ACONITATE 2-METHYLTRANSFERASE-RELATED"/>
    <property type="match status" value="1"/>
</dbReference>
<protein>
    <recommendedName>
        <fullName evidence="1">Methyltransferase type 11 domain-containing protein</fullName>
    </recommendedName>
</protein>
<dbReference type="Proteomes" id="UP001369815">
    <property type="component" value="Unassembled WGS sequence"/>
</dbReference>
<accession>A0AAX6N0B6</accession>
<proteinExistence type="predicted"/>
<keyword evidence="3" id="KW-1185">Reference proteome</keyword>
<evidence type="ECO:0000259" key="1">
    <source>
        <dbReference type="Pfam" id="PF08241"/>
    </source>
</evidence>
<comment type="caution">
    <text evidence="2">The sequence shown here is derived from an EMBL/GenBank/DDBJ whole genome shotgun (WGS) entry which is preliminary data.</text>
</comment>
<sequence length="266" mass="29111">MMSATDKPPPQLVRYLPTNEAYDRWAAVYDTDGNFLQALDTIELKTLFPNFILSIASPRPWRVVDLGCGTGRNTALLLGIPDIAEVIALDSSKGMLDVARPRLQKVNDATSTNPAQTTPKLHLEVFDMLTSPSSPALAQQADGVISTLVIEHVPLSTFFSHVSQMLKPGGVLLLTNMHDQMGAISQAGFVDVNTGEKIRPTSYVHTIADVVAEAGKHGFDIERIGEEEGIRERAVESDLVEILGPRSEKWVGVMCWFGGLFKKRRA</sequence>
<gene>
    <name evidence="2" type="ORF">Daesc_001103</name>
</gene>
<dbReference type="SUPFAM" id="SSF53335">
    <property type="entry name" value="S-adenosyl-L-methionine-dependent methyltransferases"/>
    <property type="match status" value="1"/>
</dbReference>
<dbReference type="EMBL" id="JBANMG010000001">
    <property type="protein sequence ID" value="KAK6958305.1"/>
    <property type="molecule type" value="Genomic_DNA"/>
</dbReference>
<dbReference type="Gene3D" id="3.40.50.150">
    <property type="entry name" value="Vaccinia Virus protein VP39"/>
    <property type="match status" value="1"/>
</dbReference>
<organism evidence="2 3">
    <name type="scientific">Daldinia eschscholtzii</name>
    <dbReference type="NCBI Taxonomy" id="292717"/>
    <lineage>
        <taxon>Eukaryota</taxon>
        <taxon>Fungi</taxon>
        <taxon>Dikarya</taxon>
        <taxon>Ascomycota</taxon>
        <taxon>Pezizomycotina</taxon>
        <taxon>Sordariomycetes</taxon>
        <taxon>Xylariomycetidae</taxon>
        <taxon>Xylariales</taxon>
        <taxon>Hypoxylaceae</taxon>
        <taxon>Daldinia</taxon>
    </lineage>
</organism>
<dbReference type="InterPro" id="IPR029063">
    <property type="entry name" value="SAM-dependent_MTases_sf"/>
</dbReference>